<dbReference type="InterPro" id="IPR006319">
    <property type="entry name" value="PEP_synth"/>
</dbReference>
<dbReference type="RefSeq" id="WP_155307664.1">
    <property type="nucleotide sequence ID" value="NZ_AP021875.1"/>
</dbReference>
<reference evidence="17 18" key="1">
    <citation type="submission" date="2019-11" db="EMBL/GenBank/DDBJ databases">
        <title>Comparative genomics of hydrocarbon-degrading Desulfosarcina strains.</title>
        <authorList>
            <person name="Watanabe M."/>
            <person name="Kojima H."/>
            <person name="Fukui M."/>
        </authorList>
    </citation>
    <scope>NUCLEOTIDE SEQUENCE [LARGE SCALE GENOMIC DNA]</scope>
    <source>
        <strain evidence="17 18">PP31</strain>
    </source>
</reference>
<evidence type="ECO:0000256" key="1">
    <source>
        <dbReference type="ARBA" id="ARBA00001946"/>
    </source>
</evidence>
<feature type="domain" description="PEP-utilising enzyme mobile" evidence="15">
    <location>
        <begin position="489"/>
        <end position="560"/>
    </location>
</feature>
<evidence type="ECO:0000256" key="10">
    <source>
        <dbReference type="ARBA" id="ARBA00022777"/>
    </source>
</evidence>
<evidence type="ECO:0000256" key="5">
    <source>
        <dbReference type="ARBA" id="ARBA00011996"/>
    </source>
</evidence>
<dbReference type="GO" id="GO:0005524">
    <property type="term" value="F:ATP binding"/>
    <property type="evidence" value="ECO:0007669"/>
    <property type="project" value="UniProtKB-KW"/>
</dbReference>
<evidence type="ECO:0000256" key="6">
    <source>
        <dbReference type="ARBA" id="ARBA00021623"/>
    </source>
</evidence>
<evidence type="ECO:0000256" key="13">
    <source>
        <dbReference type="ARBA" id="ARBA00033470"/>
    </source>
</evidence>
<evidence type="ECO:0000256" key="2">
    <source>
        <dbReference type="ARBA" id="ARBA00002988"/>
    </source>
</evidence>
<comment type="function">
    <text evidence="2">Catalyzes the phosphorylation of pyruvate to phosphoenolpyruvate.</text>
</comment>
<dbReference type="SUPFAM" id="SSF52009">
    <property type="entry name" value="Phosphohistidine domain"/>
    <property type="match status" value="1"/>
</dbReference>
<dbReference type="Gene3D" id="3.50.30.10">
    <property type="entry name" value="Phosphohistidine domain"/>
    <property type="match status" value="1"/>
</dbReference>
<dbReference type="PANTHER" id="PTHR43030">
    <property type="entry name" value="PHOSPHOENOLPYRUVATE SYNTHASE"/>
    <property type="match status" value="1"/>
</dbReference>
<keyword evidence="11" id="KW-0067">ATP-binding</keyword>
<evidence type="ECO:0000313" key="17">
    <source>
        <dbReference type="EMBL" id="BBO79100.1"/>
    </source>
</evidence>
<keyword evidence="18" id="KW-1185">Reference proteome</keyword>
<evidence type="ECO:0000259" key="16">
    <source>
        <dbReference type="Pfam" id="PF01326"/>
    </source>
</evidence>
<dbReference type="OrthoDB" id="9760711at2"/>
<dbReference type="Pfam" id="PF00391">
    <property type="entry name" value="PEP-utilizers"/>
    <property type="match status" value="1"/>
</dbReference>
<evidence type="ECO:0000313" key="18">
    <source>
        <dbReference type="Proteomes" id="UP000427769"/>
    </source>
</evidence>
<dbReference type="SUPFAM" id="SSF56059">
    <property type="entry name" value="Glutathione synthetase ATP-binding domain-like"/>
    <property type="match status" value="1"/>
</dbReference>
<dbReference type="InterPro" id="IPR008279">
    <property type="entry name" value="PEP-util_enz_mobile_dom"/>
</dbReference>
<dbReference type="GO" id="GO:0046872">
    <property type="term" value="F:metal ion binding"/>
    <property type="evidence" value="ECO:0007669"/>
    <property type="project" value="UniProtKB-KW"/>
</dbReference>
<evidence type="ECO:0000256" key="9">
    <source>
        <dbReference type="ARBA" id="ARBA00022741"/>
    </source>
</evidence>
<dbReference type="Gene3D" id="3.30.470.20">
    <property type="entry name" value="ATP-grasp fold, B domain"/>
    <property type="match status" value="1"/>
</dbReference>
<dbReference type="PANTHER" id="PTHR43030:SF1">
    <property type="entry name" value="PHOSPHOENOLPYRUVATE SYNTHASE"/>
    <property type="match status" value="1"/>
</dbReference>
<dbReference type="AlphaFoldDB" id="A0A5K7ZE58"/>
<keyword evidence="10" id="KW-0418">Kinase</keyword>
<dbReference type="Pfam" id="PF01326">
    <property type="entry name" value="PPDK_N"/>
    <property type="match status" value="1"/>
</dbReference>
<keyword evidence="8" id="KW-0479">Metal-binding</keyword>
<evidence type="ECO:0000256" key="7">
    <source>
        <dbReference type="ARBA" id="ARBA00022679"/>
    </source>
</evidence>
<keyword evidence="17" id="KW-0670">Pyruvate</keyword>
<dbReference type="InterPro" id="IPR002192">
    <property type="entry name" value="PPDK_AMP/ATP-bd"/>
</dbReference>
<evidence type="ECO:0000256" key="14">
    <source>
        <dbReference type="ARBA" id="ARBA00047700"/>
    </source>
</evidence>
<sequence length="876" mass="97293">MGLWQRLIDRFTADKKSVDTGDAEALRLEFQSRYHHFKLLLNANNQALEIMADLEMSLAGDFPFGMKFIRSRAMGAYTRVYQIVQHLYELAPGKYKALSSRLDAIRQDLDALVNPRRPASPQGPLILPFSDMNIGHADQVGMKMANLGEMANRLQIRVPDGFVITARAFHLFLDHNDLQTEIRRRIQVAEEKGSHQLYTVSADVRKLIQAAPLPPELESAIMAAYEELSARHRSKVRLAVRSSALNEDQEGASFAGVYQSALNIEPEHLPDTYKQIVAAAYSPSVMSYCLNRGICGETTEMCVGVMQMVDAVSGGVLYTANPMNIRDRSIIINAAWGLPKAVVEGTTATDLFRVTKEPEVKVIQRQIATKEKKYVCYPDEGVCRLDDTGPDMSLASLTDRQAVDLAEVALRIEETYGRPQDIEWAIDGSGDIVLLQCRPLQVVTAPNRMTEAGDDHLPPSLYQGGITASPGVAAGPVHLLLKDVDALQFPDGGVIVTDRALARWAALLPRAAAVVSEKGSLTGHLANVAREFNVPALFGAEGAIERLTGKAEVTVDADAGRIYPGTVPSLLTENLAKKSKALMKGTPIYEVLEQAAGLITPLNLLDPDSHSFTAANCRTLHDITRFCHEKSVHEMFRFGKTHRFPERSSKQLRVNIPMQWWVLNLDDGFKTDAATDRYVDIDNVASIPMLALWEGISTYPWEGPPPVDGKGFMSVMFQATQNQALLPTVRTTMANRNYFMISKNYCSLQSRLGFHFAITEALVGDRTTENYVSFQFKGGAADFNRRLKRVHLVKDLLDQYGFRSEIAKDALRSRIEQHDTATMADKLKILGYLTIHTRQLDMVMANPAMLAHYRQKMIDQIEAMLKGTVHVVPHQS</sequence>
<evidence type="ECO:0000256" key="4">
    <source>
        <dbReference type="ARBA" id="ARBA00007837"/>
    </source>
</evidence>
<dbReference type="EC" id="2.7.9.2" evidence="5"/>
<keyword evidence="12" id="KW-0460">Magnesium</keyword>
<dbReference type="GO" id="GO:0006094">
    <property type="term" value="P:gluconeogenesis"/>
    <property type="evidence" value="ECO:0007669"/>
    <property type="project" value="UniProtKB-UniPathway"/>
</dbReference>
<dbReference type="Gene3D" id="3.30.1490.20">
    <property type="entry name" value="ATP-grasp fold, A domain"/>
    <property type="match status" value="1"/>
</dbReference>
<evidence type="ECO:0000256" key="12">
    <source>
        <dbReference type="ARBA" id="ARBA00022842"/>
    </source>
</evidence>
<evidence type="ECO:0000259" key="15">
    <source>
        <dbReference type="Pfam" id="PF00391"/>
    </source>
</evidence>
<comment type="catalytic activity">
    <reaction evidence="14">
        <text>pyruvate + ATP + H2O = phosphoenolpyruvate + AMP + phosphate + 2 H(+)</text>
        <dbReference type="Rhea" id="RHEA:11364"/>
        <dbReference type="ChEBI" id="CHEBI:15361"/>
        <dbReference type="ChEBI" id="CHEBI:15377"/>
        <dbReference type="ChEBI" id="CHEBI:15378"/>
        <dbReference type="ChEBI" id="CHEBI:30616"/>
        <dbReference type="ChEBI" id="CHEBI:43474"/>
        <dbReference type="ChEBI" id="CHEBI:58702"/>
        <dbReference type="ChEBI" id="CHEBI:456215"/>
        <dbReference type="EC" id="2.7.9.2"/>
    </reaction>
</comment>
<evidence type="ECO:0000256" key="3">
    <source>
        <dbReference type="ARBA" id="ARBA00004742"/>
    </source>
</evidence>
<organism evidence="17 18">
    <name type="scientific">Desulfosarcina widdelii</name>
    <dbReference type="NCBI Taxonomy" id="947919"/>
    <lineage>
        <taxon>Bacteria</taxon>
        <taxon>Pseudomonadati</taxon>
        <taxon>Thermodesulfobacteriota</taxon>
        <taxon>Desulfobacteria</taxon>
        <taxon>Desulfobacterales</taxon>
        <taxon>Desulfosarcinaceae</taxon>
        <taxon>Desulfosarcina</taxon>
    </lineage>
</organism>
<gene>
    <name evidence="17" type="ORF">DSCW_65170</name>
</gene>
<accession>A0A5K7ZE58</accession>
<dbReference type="Proteomes" id="UP000427769">
    <property type="component" value="Chromosome"/>
</dbReference>
<feature type="domain" description="Pyruvate phosphate dikinase AMP/ATP-binding" evidence="16">
    <location>
        <begin position="138"/>
        <end position="445"/>
    </location>
</feature>
<dbReference type="EMBL" id="AP021875">
    <property type="protein sequence ID" value="BBO79100.1"/>
    <property type="molecule type" value="Genomic_DNA"/>
</dbReference>
<evidence type="ECO:0000256" key="8">
    <source>
        <dbReference type="ARBA" id="ARBA00022723"/>
    </source>
</evidence>
<comment type="cofactor">
    <cofactor evidence="1">
        <name>Mg(2+)</name>
        <dbReference type="ChEBI" id="CHEBI:18420"/>
    </cofactor>
</comment>
<keyword evidence="9" id="KW-0547">Nucleotide-binding</keyword>
<evidence type="ECO:0000256" key="11">
    <source>
        <dbReference type="ARBA" id="ARBA00022840"/>
    </source>
</evidence>
<keyword evidence="7" id="KW-0808">Transferase</keyword>
<dbReference type="InterPro" id="IPR013815">
    <property type="entry name" value="ATP_grasp_subdomain_1"/>
</dbReference>
<dbReference type="InterPro" id="IPR036637">
    <property type="entry name" value="Phosphohistidine_dom_sf"/>
</dbReference>
<comment type="similarity">
    <text evidence="4">Belongs to the PEP-utilizing enzyme family.</text>
</comment>
<dbReference type="KEGG" id="dwd:DSCW_65170"/>
<dbReference type="UniPathway" id="UPA00138"/>
<protein>
    <recommendedName>
        <fullName evidence="6">Phosphoenolpyruvate synthase</fullName>
        <ecNumber evidence="5">2.7.9.2</ecNumber>
    </recommendedName>
    <alternativeName>
        <fullName evidence="13">Pyruvate, water dikinase</fullName>
    </alternativeName>
</protein>
<dbReference type="GO" id="GO:0008986">
    <property type="term" value="F:pyruvate, water dikinase activity"/>
    <property type="evidence" value="ECO:0007669"/>
    <property type="project" value="UniProtKB-EC"/>
</dbReference>
<name>A0A5K7ZE58_9BACT</name>
<comment type="pathway">
    <text evidence="3">Carbohydrate biosynthesis; gluconeogenesis.</text>
</comment>
<proteinExistence type="inferred from homology"/>